<protein>
    <submittedName>
        <fullName evidence="2">Uncharacterized protein</fullName>
    </submittedName>
</protein>
<sequence>MNKFNQNFFSNNSAQVNKLNDLINQSKAALACGPSCQKDRKSEELKQKYINAQTNVIAAPDELKTAQKNYFLFSQGVASYDKVIETELTGKVDKIASVMQAEFDENIQNAENLTSNFGILDQQFEHIQDLKKKYMKENAAMALEIKDTITDIVTNDRKTYYQEQNMTREYGWYNLYTIIYVIMMALFLIFIFSVDSNYSFKVKIIAFIIFFAYPWISGPIIFRIMAGIQHVSDMLPKNIYENL</sequence>
<dbReference type="EMBL" id="MN740989">
    <property type="protein sequence ID" value="QHU21421.1"/>
    <property type="molecule type" value="Genomic_DNA"/>
</dbReference>
<evidence type="ECO:0000313" key="2">
    <source>
        <dbReference type="EMBL" id="QHU21421.1"/>
    </source>
</evidence>
<organism evidence="2">
    <name type="scientific">viral metagenome</name>
    <dbReference type="NCBI Taxonomy" id="1070528"/>
    <lineage>
        <taxon>unclassified sequences</taxon>
        <taxon>metagenomes</taxon>
        <taxon>organismal metagenomes</taxon>
    </lineage>
</organism>
<accession>A0A6C0KVZ1</accession>
<dbReference type="AlphaFoldDB" id="A0A6C0KVZ1"/>
<evidence type="ECO:0000256" key="1">
    <source>
        <dbReference type="SAM" id="Phobius"/>
    </source>
</evidence>
<keyword evidence="1" id="KW-0812">Transmembrane</keyword>
<reference evidence="2" key="1">
    <citation type="journal article" date="2020" name="Nature">
        <title>Giant virus diversity and host interactions through global metagenomics.</title>
        <authorList>
            <person name="Schulz F."/>
            <person name="Roux S."/>
            <person name="Paez-Espino D."/>
            <person name="Jungbluth S."/>
            <person name="Walsh D.A."/>
            <person name="Denef V.J."/>
            <person name="McMahon K.D."/>
            <person name="Konstantinidis K.T."/>
            <person name="Eloe-Fadrosh E.A."/>
            <person name="Kyrpides N.C."/>
            <person name="Woyke T."/>
        </authorList>
    </citation>
    <scope>NUCLEOTIDE SEQUENCE</scope>
    <source>
        <strain evidence="2">GVMAG-S-3300013094-109</strain>
    </source>
</reference>
<proteinExistence type="predicted"/>
<keyword evidence="1" id="KW-0472">Membrane</keyword>
<feature type="transmembrane region" description="Helical" evidence="1">
    <location>
        <begin position="173"/>
        <end position="192"/>
    </location>
</feature>
<name>A0A6C0KVZ1_9ZZZZ</name>
<keyword evidence="1" id="KW-1133">Transmembrane helix</keyword>
<feature type="transmembrane region" description="Helical" evidence="1">
    <location>
        <begin position="204"/>
        <end position="226"/>
    </location>
</feature>